<feature type="binding site" evidence="16">
    <location>
        <position position="468"/>
    </location>
    <ligand>
        <name>[4Fe-4S] cluster</name>
        <dbReference type="ChEBI" id="CHEBI:49883"/>
        <label>1</label>
    </ligand>
</feature>
<dbReference type="RefSeq" id="WP_188826959.1">
    <property type="nucleotide sequence ID" value="NZ_BMMW01000001.1"/>
</dbReference>
<dbReference type="EMBL" id="BMMW01000001">
    <property type="protein sequence ID" value="GGK35425.1"/>
    <property type="molecule type" value="Genomic_DNA"/>
</dbReference>
<evidence type="ECO:0000256" key="14">
    <source>
        <dbReference type="ARBA" id="ARBA00023136"/>
    </source>
</evidence>
<dbReference type="GO" id="GO:0005886">
    <property type="term" value="C:plasma membrane"/>
    <property type="evidence" value="ECO:0007669"/>
    <property type="project" value="UniProtKB-SubCell"/>
</dbReference>
<name>A0A917V4F7_9NOCA</name>
<dbReference type="PROSITE" id="PS51379">
    <property type="entry name" value="4FE4S_FER_2"/>
    <property type="match status" value="2"/>
</dbReference>
<keyword evidence="6 16" id="KW-0479">Metal-binding</keyword>
<feature type="transmembrane region" description="Helical" evidence="15">
    <location>
        <begin position="317"/>
        <end position="341"/>
    </location>
</feature>
<keyword evidence="12 16" id="KW-0520">NAD</keyword>
<feature type="binding site" evidence="16">
    <location>
        <position position="513"/>
    </location>
    <ligand>
        <name>[4Fe-4S] cluster</name>
        <dbReference type="ChEBI" id="CHEBI:49883"/>
        <label>2</label>
    </ligand>
</feature>
<feature type="transmembrane region" description="Helical" evidence="15">
    <location>
        <begin position="353"/>
        <end position="370"/>
    </location>
</feature>
<evidence type="ECO:0000256" key="3">
    <source>
        <dbReference type="ARBA" id="ARBA00022485"/>
    </source>
</evidence>
<comment type="similarity">
    <text evidence="15 17">Belongs to the complex I subunit 1 family.</text>
</comment>
<evidence type="ECO:0000256" key="12">
    <source>
        <dbReference type="ARBA" id="ARBA00023027"/>
    </source>
</evidence>
<dbReference type="Proteomes" id="UP000612956">
    <property type="component" value="Unassembled WGS sequence"/>
</dbReference>
<dbReference type="NCBIfam" id="NF004741">
    <property type="entry name" value="PRK06076.1-2"/>
    <property type="match status" value="1"/>
</dbReference>
<reference evidence="19" key="2">
    <citation type="submission" date="2020-09" db="EMBL/GenBank/DDBJ databases">
        <authorList>
            <person name="Sun Q."/>
            <person name="Zhou Y."/>
        </authorList>
    </citation>
    <scope>NUCLEOTIDE SEQUENCE</scope>
    <source>
        <strain evidence="19">CGMCC 4.7278</strain>
    </source>
</reference>
<dbReference type="GO" id="GO:0048038">
    <property type="term" value="F:quinone binding"/>
    <property type="evidence" value="ECO:0007669"/>
    <property type="project" value="UniProtKB-KW"/>
</dbReference>
<evidence type="ECO:0000256" key="9">
    <source>
        <dbReference type="ARBA" id="ARBA00022989"/>
    </source>
</evidence>
<comment type="subcellular location">
    <subcellularLocation>
        <location evidence="15 17">Cell membrane</location>
        <topology evidence="15 17">Multi-pass membrane protein</topology>
    </subcellularLocation>
    <subcellularLocation>
        <location evidence="16">Cell membrane</location>
        <topology evidence="16">Peripheral membrane protein</topology>
    </subcellularLocation>
    <subcellularLocation>
        <location evidence="1">Membrane</location>
        <topology evidence="1">Multi-pass membrane protein</topology>
    </subcellularLocation>
</comment>
<keyword evidence="9 15" id="KW-1133">Transmembrane helix</keyword>
<feature type="transmembrane region" description="Helical" evidence="15">
    <location>
        <begin position="284"/>
        <end position="305"/>
    </location>
</feature>
<evidence type="ECO:0000256" key="16">
    <source>
        <dbReference type="HAMAP-Rule" id="MF_01351"/>
    </source>
</evidence>
<feature type="transmembrane region" description="Helical" evidence="15">
    <location>
        <begin position="12"/>
        <end position="35"/>
    </location>
</feature>
<dbReference type="HAMAP" id="MF_01350">
    <property type="entry name" value="NDH1_NuoH"/>
    <property type="match status" value="1"/>
</dbReference>
<feature type="domain" description="4Fe-4S ferredoxin-type" evidence="18">
    <location>
        <begin position="452"/>
        <end position="482"/>
    </location>
</feature>
<accession>A0A917V4F7</accession>
<comment type="similarity">
    <text evidence="16">Belongs to the complex I 23 kDa subunit family.</text>
</comment>
<dbReference type="HAMAP" id="MF_01351">
    <property type="entry name" value="NDH1_NuoI"/>
    <property type="match status" value="1"/>
</dbReference>
<dbReference type="AlphaFoldDB" id="A0A917V4F7"/>
<evidence type="ECO:0000256" key="11">
    <source>
        <dbReference type="ARBA" id="ARBA00023014"/>
    </source>
</evidence>
<gene>
    <name evidence="15" type="primary">nuoH</name>
    <name evidence="16" type="synonym">nuoI</name>
    <name evidence="19" type="ORF">GCM10011591_03850</name>
</gene>
<feature type="transmembrane region" description="Helical" evidence="15">
    <location>
        <begin position="251"/>
        <end position="272"/>
    </location>
</feature>
<keyword evidence="20" id="KW-1185">Reference proteome</keyword>
<evidence type="ECO:0000256" key="10">
    <source>
        <dbReference type="ARBA" id="ARBA00023004"/>
    </source>
</evidence>
<dbReference type="InterPro" id="IPR017900">
    <property type="entry name" value="4Fe4S_Fe_S_CS"/>
</dbReference>
<evidence type="ECO:0000313" key="19">
    <source>
        <dbReference type="EMBL" id="GGK35425.1"/>
    </source>
</evidence>
<comment type="cofactor">
    <cofactor evidence="16">
        <name>[4Fe-4S] cluster</name>
        <dbReference type="ChEBI" id="CHEBI:49883"/>
    </cofactor>
    <text evidence="16">Binds 2 [4Fe-4S] clusters per subunit.</text>
</comment>
<dbReference type="PROSITE" id="PS00198">
    <property type="entry name" value="4FE4S_FER_1"/>
    <property type="match status" value="2"/>
</dbReference>
<evidence type="ECO:0000313" key="20">
    <source>
        <dbReference type="Proteomes" id="UP000612956"/>
    </source>
</evidence>
<keyword evidence="2 16" id="KW-1003">Cell membrane</keyword>
<dbReference type="PANTHER" id="PTHR11432:SF3">
    <property type="entry name" value="NADH-UBIQUINONE OXIDOREDUCTASE CHAIN 1"/>
    <property type="match status" value="1"/>
</dbReference>
<feature type="binding site" evidence="16">
    <location>
        <position position="472"/>
    </location>
    <ligand>
        <name>[4Fe-4S] cluster</name>
        <dbReference type="ChEBI" id="CHEBI:49883"/>
        <label>2</label>
    </ligand>
</feature>
<comment type="catalytic activity">
    <reaction evidence="16">
        <text>a quinone + NADH + 5 H(+)(in) = a quinol + NAD(+) + 4 H(+)(out)</text>
        <dbReference type="Rhea" id="RHEA:57888"/>
        <dbReference type="ChEBI" id="CHEBI:15378"/>
        <dbReference type="ChEBI" id="CHEBI:24646"/>
        <dbReference type="ChEBI" id="CHEBI:57540"/>
        <dbReference type="ChEBI" id="CHEBI:57945"/>
        <dbReference type="ChEBI" id="CHEBI:132124"/>
    </reaction>
</comment>
<dbReference type="InterPro" id="IPR010226">
    <property type="entry name" value="NADH_quinone_OxRdtase_chainI"/>
</dbReference>
<dbReference type="Pfam" id="PF00146">
    <property type="entry name" value="NADHdh"/>
    <property type="match status" value="1"/>
</dbReference>
<sequence length="586" mass="63902">MSESLFGSDPFWLVVAKALAVFVYLLMIPLVAVYAERKIVARMQMRIGPNRIGPWGSLQSVADGVKMALKEDIIPAIVDKPIFVLAPIIAVIPAFMAFAVIPMGPEVSIMGHHTALQLTDMPVAVLYILAITSIGVYGIVLAGWSSGSTYPLLGGLRSTAQVISYEIAMALTFATVFLLSGTMSTSGIVGAQESTWYVVFLLPSFTIYCVSMVGETNRAPFDLPEAEGELVGGFHTEYSSLKFAMFMLAEYVNMATVSALATTLFLGGWRAPFPVSIWDGANSGWWPLLWFTAKVWTFLFVFIWLRGTLPRLRYDQFMNLGWKLLIPTSLVWVMIVAAARLLSVEGLPGQNPILIVVGLIITAALIATFLRAGRAKGLPPLEPTPPSNSAVFLGFPTPPMPDRTDLVNEPGFLDPLAGFAVTAATMFKTPTTESYPEQKVPTAARYHGRHQLNRYPDGLEKCIGCELCAWACPADAIFVEGADNTEDARYSPGERYGRVYQINYLRCIGCGLCIEACPTRALTMTNEYELTDDNRADLIYEKDRLLAPMAEGMVAPPHAMAPGTDAADYYLGRVQAPDVSDEGALR</sequence>
<feature type="binding site" evidence="16">
    <location>
        <position position="517"/>
    </location>
    <ligand>
        <name>[4Fe-4S] cluster</name>
        <dbReference type="ChEBI" id="CHEBI:49883"/>
        <label>1</label>
    </ligand>
</feature>
<dbReference type="FunFam" id="3.30.70.3270:FF:000007">
    <property type="entry name" value="NADH-quinone oxidoreductase subunit I"/>
    <property type="match status" value="1"/>
</dbReference>
<dbReference type="GO" id="GO:0051539">
    <property type="term" value="F:4 iron, 4 sulfur cluster binding"/>
    <property type="evidence" value="ECO:0007669"/>
    <property type="project" value="UniProtKB-KW"/>
</dbReference>
<dbReference type="NCBIfam" id="NF004743">
    <property type="entry name" value="PRK06076.1-4"/>
    <property type="match status" value="1"/>
</dbReference>
<keyword evidence="8 16" id="KW-1278">Translocase</keyword>
<keyword evidence="13 16" id="KW-0830">Ubiquinone</keyword>
<keyword evidence="11 16" id="KW-0411">Iron-sulfur</keyword>
<keyword evidence="14 16" id="KW-0472">Membrane</keyword>
<evidence type="ECO:0000256" key="17">
    <source>
        <dbReference type="RuleBase" id="RU000471"/>
    </source>
</evidence>
<dbReference type="PANTHER" id="PTHR11432">
    <property type="entry name" value="NADH DEHYDROGENASE SUBUNIT 1"/>
    <property type="match status" value="1"/>
</dbReference>
<dbReference type="GO" id="GO:0005506">
    <property type="term" value="F:iron ion binding"/>
    <property type="evidence" value="ECO:0007669"/>
    <property type="project" value="UniProtKB-UniRule"/>
</dbReference>
<proteinExistence type="inferred from homology"/>
<keyword evidence="7" id="KW-0677">Repeat</keyword>
<dbReference type="NCBIfam" id="TIGR01971">
    <property type="entry name" value="NuoI"/>
    <property type="match status" value="1"/>
</dbReference>
<feature type="binding site" evidence="16">
    <location>
        <position position="462"/>
    </location>
    <ligand>
        <name>[4Fe-4S] cluster</name>
        <dbReference type="ChEBI" id="CHEBI:49883"/>
        <label>1</label>
    </ligand>
</feature>
<comment type="caution">
    <text evidence="19">The sequence shown here is derived from an EMBL/GenBank/DDBJ whole genome shotgun (WGS) entry which is preliminary data.</text>
</comment>
<dbReference type="GO" id="GO:0009060">
    <property type="term" value="P:aerobic respiration"/>
    <property type="evidence" value="ECO:0007669"/>
    <property type="project" value="TreeGrafter"/>
</dbReference>
<feature type="transmembrane region" description="Helical" evidence="15">
    <location>
        <begin position="165"/>
        <end position="189"/>
    </location>
</feature>
<dbReference type="Pfam" id="PF12838">
    <property type="entry name" value="Fer4_7"/>
    <property type="match status" value="1"/>
</dbReference>
<keyword evidence="4 15" id="KW-0812">Transmembrane</keyword>
<dbReference type="NCBIfam" id="NF004537">
    <property type="entry name" value="PRK05888.1-3"/>
    <property type="match status" value="1"/>
</dbReference>
<evidence type="ECO:0000256" key="13">
    <source>
        <dbReference type="ARBA" id="ARBA00023075"/>
    </source>
</evidence>
<dbReference type="GO" id="GO:0050136">
    <property type="term" value="F:NADH dehydrogenase (quinone) (non-electrogenic) activity"/>
    <property type="evidence" value="ECO:0007669"/>
    <property type="project" value="UniProtKB-UniRule"/>
</dbReference>
<feature type="transmembrane region" description="Helical" evidence="15">
    <location>
        <begin position="124"/>
        <end position="144"/>
    </location>
</feature>
<dbReference type="SUPFAM" id="SSF54862">
    <property type="entry name" value="4Fe-4S ferredoxins"/>
    <property type="match status" value="1"/>
</dbReference>
<reference evidence="19" key="1">
    <citation type="journal article" date="2014" name="Int. J. Syst. Evol. Microbiol.">
        <title>Complete genome sequence of Corynebacterium casei LMG S-19264T (=DSM 44701T), isolated from a smear-ripened cheese.</title>
        <authorList>
            <consortium name="US DOE Joint Genome Institute (JGI-PGF)"/>
            <person name="Walter F."/>
            <person name="Albersmeier A."/>
            <person name="Kalinowski J."/>
            <person name="Ruckert C."/>
        </authorList>
    </citation>
    <scope>NUCLEOTIDE SEQUENCE</scope>
    <source>
        <strain evidence="19">CGMCC 4.7278</strain>
    </source>
</reference>
<feature type="transmembrane region" description="Helical" evidence="15">
    <location>
        <begin position="195"/>
        <end position="214"/>
    </location>
</feature>
<feature type="binding site" evidence="16">
    <location>
        <position position="510"/>
    </location>
    <ligand>
        <name>[4Fe-4S] cluster</name>
        <dbReference type="ChEBI" id="CHEBI:49883"/>
        <label>2</label>
    </ligand>
</feature>
<evidence type="ECO:0000259" key="18">
    <source>
        <dbReference type="PROSITE" id="PS51379"/>
    </source>
</evidence>
<evidence type="ECO:0000256" key="1">
    <source>
        <dbReference type="ARBA" id="ARBA00004141"/>
    </source>
</evidence>
<dbReference type="Gene3D" id="3.30.70.3270">
    <property type="match status" value="1"/>
</dbReference>
<dbReference type="PROSITE" id="PS00667">
    <property type="entry name" value="COMPLEX1_ND1_1"/>
    <property type="match status" value="1"/>
</dbReference>
<dbReference type="EC" id="7.1.1.-" evidence="16"/>
<dbReference type="InterPro" id="IPR018086">
    <property type="entry name" value="NADH_UbQ_OxRdtase_su1_CS"/>
</dbReference>
<evidence type="ECO:0000256" key="2">
    <source>
        <dbReference type="ARBA" id="ARBA00022475"/>
    </source>
</evidence>
<feature type="domain" description="4Fe-4S ferredoxin-type" evidence="18">
    <location>
        <begin position="498"/>
        <end position="527"/>
    </location>
</feature>
<evidence type="ECO:0000256" key="8">
    <source>
        <dbReference type="ARBA" id="ARBA00022967"/>
    </source>
</evidence>
<comment type="function">
    <text evidence="15">NDH-1 shuttles electrons from NADH, via FMN and iron-sulfur (Fe-S) centers, to quinones in the respiratory chain. The immediate electron acceptor for the enzyme in this species is believed to be ubiquinone. Couples the redox reaction to proton translocation (for every two electrons transferred, four hydrogen ions are translocated across the cytoplasmic membrane), and thus conserves the redox energy in a proton gradient. This subunit may bind ubiquinone.</text>
</comment>
<dbReference type="PROSITE" id="PS00668">
    <property type="entry name" value="COMPLEX1_ND1_2"/>
    <property type="match status" value="1"/>
</dbReference>
<feature type="transmembrane region" description="Helical" evidence="15">
    <location>
        <begin position="82"/>
        <end position="104"/>
    </location>
</feature>
<comment type="subunit">
    <text evidence="16">NDH-1 is composed of 14 different subunits. Subunits NuoA, H, J, K, L, M, N constitute the membrane sector of the complex.</text>
</comment>
<keyword evidence="10 16" id="KW-0408">Iron</keyword>
<evidence type="ECO:0000256" key="5">
    <source>
        <dbReference type="ARBA" id="ARBA00022719"/>
    </source>
</evidence>
<evidence type="ECO:0000256" key="15">
    <source>
        <dbReference type="HAMAP-Rule" id="MF_01350"/>
    </source>
</evidence>
<protein>
    <recommendedName>
        <fullName evidence="15 16">Multifunctional fusion protein</fullName>
    </recommendedName>
    <domain>
        <recommendedName>
            <fullName evidence="16">NADH-quinone oxidoreductase subunit I</fullName>
            <ecNumber evidence="16">7.1.1.-</ecNumber>
        </recommendedName>
        <alternativeName>
            <fullName evidence="16">NADH dehydrogenase I subunit I</fullName>
        </alternativeName>
        <alternativeName>
            <fullName evidence="16">NDH-1 subunit I</fullName>
        </alternativeName>
    </domain>
    <domain>
        <recommendedName>
            <fullName evidence="15">NADH-quinone oxidoreductase subunit H</fullName>
        </recommendedName>
        <alternativeName>
            <fullName evidence="15">NADH dehydrogenase I subunit H</fullName>
        </alternativeName>
        <alternativeName>
            <fullName evidence="15">NDH-1 subunit H</fullName>
        </alternativeName>
    </domain>
</protein>
<keyword evidence="3 16" id="KW-0004">4Fe-4S</keyword>
<organism evidence="19 20">
    <name type="scientific">Nocardia camponoti</name>
    <dbReference type="NCBI Taxonomy" id="1616106"/>
    <lineage>
        <taxon>Bacteria</taxon>
        <taxon>Bacillati</taxon>
        <taxon>Actinomycetota</taxon>
        <taxon>Actinomycetes</taxon>
        <taxon>Mycobacteriales</taxon>
        <taxon>Nocardiaceae</taxon>
        <taxon>Nocardia</taxon>
    </lineage>
</organism>
<keyword evidence="5 16" id="KW-0874">Quinone</keyword>
<evidence type="ECO:0000256" key="4">
    <source>
        <dbReference type="ARBA" id="ARBA00022692"/>
    </source>
</evidence>
<evidence type="ECO:0000256" key="6">
    <source>
        <dbReference type="ARBA" id="ARBA00022723"/>
    </source>
</evidence>
<dbReference type="InterPro" id="IPR001694">
    <property type="entry name" value="NADH_UbQ_OxRdtase_su1/FPO"/>
</dbReference>
<feature type="binding site" evidence="16">
    <location>
        <position position="507"/>
    </location>
    <ligand>
        <name>[4Fe-4S] cluster</name>
        <dbReference type="ChEBI" id="CHEBI:49883"/>
        <label>2</label>
    </ligand>
</feature>
<evidence type="ECO:0000256" key="7">
    <source>
        <dbReference type="ARBA" id="ARBA00022737"/>
    </source>
</evidence>
<dbReference type="InterPro" id="IPR017896">
    <property type="entry name" value="4Fe4S_Fe-S-bd"/>
</dbReference>
<feature type="binding site" evidence="16">
    <location>
        <position position="465"/>
    </location>
    <ligand>
        <name>[4Fe-4S] cluster</name>
        <dbReference type="ChEBI" id="CHEBI:49883"/>
        <label>1</label>
    </ligand>
</feature>